<evidence type="ECO:0000313" key="3">
    <source>
        <dbReference type="Proteomes" id="UP000023152"/>
    </source>
</evidence>
<sequence>MTKEEQTSKRNSKKENNESRKASQQDNKQTKSKKSNVDPKQTTKRQDVAGLDAILGKKADNWFAEKIRKAVSRNKRRFIDEEHDFNLDLTCFVYFHSFRHTHFIYIYNKV</sequence>
<proteinExistence type="predicted"/>
<evidence type="ECO:0000313" key="2">
    <source>
        <dbReference type="EMBL" id="ETO36537.1"/>
    </source>
</evidence>
<feature type="region of interest" description="Disordered" evidence="1">
    <location>
        <begin position="1"/>
        <end position="50"/>
    </location>
</feature>
<dbReference type="Proteomes" id="UP000023152">
    <property type="component" value="Unassembled WGS sequence"/>
</dbReference>
<protein>
    <submittedName>
        <fullName evidence="2">Uncharacterized protein</fullName>
    </submittedName>
</protein>
<evidence type="ECO:0000256" key="1">
    <source>
        <dbReference type="SAM" id="MobiDB-lite"/>
    </source>
</evidence>
<name>X6PFS2_RETFI</name>
<dbReference type="AlphaFoldDB" id="X6PFS2"/>
<accession>X6PFS2</accession>
<feature type="compositionally biased region" description="Basic and acidic residues" evidence="1">
    <location>
        <begin position="1"/>
        <end position="23"/>
    </location>
</feature>
<comment type="caution">
    <text evidence="2">The sequence shown here is derived from an EMBL/GenBank/DDBJ whole genome shotgun (WGS) entry which is preliminary data.</text>
</comment>
<gene>
    <name evidence="2" type="ORF">RFI_00525</name>
</gene>
<organism evidence="2 3">
    <name type="scientific">Reticulomyxa filosa</name>
    <dbReference type="NCBI Taxonomy" id="46433"/>
    <lineage>
        <taxon>Eukaryota</taxon>
        <taxon>Sar</taxon>
        <taxon>Rhizaria</taxon>
        <taxon>Retaria</taxon>
        <taxon>Foraminifera</taxon>
        <taxon>Monothalamids</taxon>
        <taxon>Reticulomyxidae</taxon>
        <taxon>Reticulomyxa</taxon>
    </lineage>
</organism>
<keyword evidence="3" id="KW-1185">Reference proteome</keyword>
<reference evidence="2 3" key="1">
    <citation type="journal article" date="2013" name="Curr. Biol.">
        <title>The Genome of the Foraminiferan Reticulomyxa filosa.</title>
        <authorList>
            <person name="Glockner G."/>
            <person name="Hulsmann N."/>
            <person name="Schleicher M."/>
            <person name="Noegel A.A."/>
            <person name="Eichinger L."/>
            <person name="Gallinger C."/>
            <person name="Pawlowski J."/>
            <person name="Sierra R."/>
            <person name="Euteneuer U."/>
            <person name="Pillet L."/>
            <person name="Moustafa A."/>
            <person name="Platzer M."/>
            <person name="Groth M."/>
            <person name="Szafranski K."/>
            <person name="Schliwa M."/>
        </authorList>
    </citation>
    <scope>NUCLEOTIDE SEQUENCE [LARGE SCALE GENOMIC DNA]</scope>
</reference>
<dbReference type="EMBL" id="ASPP01000567">
    <property type="protein sequence ID" value="ETO36537.1"/>
    <property type="molecule type" value="Genomic_DNA"/>
</dbReference>